<dbReference type="InterPro" id="IPR018649">
    <property type="entry name" value="SHOCT"/>
</dbReference>
<dbReference type="EMBL" id="JBHLTL010000004">
    <property type="protein sequence ID" value="MFC0589397.1"/>
    <property type="molecule type" value="Genomic_DNA"/>
</dbReference>
<keyword evidence="4" id="KW-1185">Reference proteome</keyword>
<reference evidence="3 4" key="1">
    <citation type="submission" date="2024-09" db="EMBL/GenBank/DDBJ databases">
        <authorList>
            <person name="Sun Q."/>
            <person name="Mori K."/>
        </authorList>
    </citation>
    <scope>NUCLEOTIDE SEQUENCE [LARGE SCALE GENOMIC DNA]</scope>
    <source>
        <strain evidence="3 4">NCAIM B.02537</strain>
    </source>
</reference>
<dbReference type="RefSeq" id="WP_379480887.1">
    <property type="nucleotide sequence ID" value="NZ_JBHLTL010000004.1"/>
</dbReference>
<evidence type="ECO:0000313" key="3">
    <source>
        <dbReference type="EMBL" id="MFC0589397.1"/>
    </source>
</evidence>
<proteinExistence type="predicted"/>
<name>A0ABV6PHU7_9SPHN</name>
<organism evidence="3 4">
    <name type="scientific">Novosphingobium aquiterrae</name>
    <dbReference type="NCBI Taxonomy" id="624388"/>
    <lineage>
        <taxon>Bacteria</taxon>
        <taxon>Pseudomonadati</taxon>
        <taxon>Pseudomonadota</taxon>
        <taxon>Alphaproteobacteria</taxon>
        <taxon>Sphingomonadales</taxon>
        <taxon>Sphingomonadaceae</taxon>
        <taxon>Novosphingobium</taxon>
    </lineage>
</organism>
<dbReference type="Proteomes" id="UP001589943">
    <property type="component" value="Unassembled WGS sequence"/>
</dbReference>
<evidence type="ECO:0000313" key="4">
    <source>
        <dbReference type="Proteomes" id="UP001589943"/>
    </source>
</evidence>
<keyword evidence="1" id="KW-0472">Membrane</keyword>
<feature type="domain" description="SHOCT" evidence="2">
    <location>
        <begin position="60"/>
        <end position="82"/>
    </location>
</feature>
<evidence type="ECO:0000259" key="2">
    <source>
        <dbReference type="Pfam" id="PF09851"/>
    </source>
</evidence>
<keyword evidence="1" id="KW-0812">Transmembrane</keyword>
<accession>A0ABV6PHU7</accession>
<keyword evidence="1" id="KW-1133">Transmembrane helix</keyword>
<feature type="transmembrane region" description="Helical" evidence="1">
    <location>
        <begin position="19"/>
        <end position="39"/>
    </location>
</feature>
<sequence length="84" mass="9185">MTWANGACQNAGWGNWMMFHGIFSLLLFLLAIAGIVALFRLGLKPRPNAGDAGTKPGFDVLERRYAGGEIDREEYLQKKADLGG</sequence>
<evidence type="ECO:0000256" key="1">
    <source>
        <dbReference type="SAM" id="Phobius"/>
    </source>
</evidence>
<comment type="caution">
    <text evidence="3">The sequence shown here is derived from an EMBL/GenBank/DDBJ whole genome shotgun (WGS) entry which is preliminary data.</text>
</comment>
<protein>
    <submittedName>
        <fullName evidence="3">SHOCT domain-containing protein</fullName>
    </submittedName>
</protein>
<gene>
    <name evidence="3" type="ORF">ACFFF7_08240</name>
</gene>
<dbReference type="Pfam" id="PF09851">
    <property type="entry name" value="SHOCT"/>
    <property type="match status" value="1"/>
</dbReference>